<proteinExistence type="predicted"/>
<sequence>MAFPVVPLAKLGVMAATHHGLTPLVTALLWPFLLKFSFSFRPLHQGCADMMYSVRLFIFQMGQIAFDTEPSGGAAAVGMRWRRALRLVYQRVAHVRHAQSNASGEESLVALSMLAL</sequence>
<name>A0A2G9FXJ4_9LAMI</name>
<accession>A0A2G9FXJ4</accession>
<evidence type="ECO:0000256" key="1">
    <source>
        <dbReference type="SAM" id="Phobius"/>
    </source>
</evidence>
<keyword evidence="1" id="KW-0812">Transmembrane</keyword>
<dbReference type="AlphaFoldDB" id="A0A2G9FXJ4"/>
<dbReference type="EMBL" id="NKXS01009117">
    <property type="protein sequence ID" value="PIM97786.1"/>
    <property type="molecule type" value="Genomic_DNA"/>
</dbReference>
<dbReference type="PANTHER" id="PTHR38925:SF1">
    <property type="entry name" value="PROTEIN, PUTATIVE-RELATED"/>
    <property type="match status" value="1"/>
</dbReference>
<feature type="transmembrane region" description="Helical" evidence="1">
    <location>
        <begin position="12"/>
        <end position="34"/>
    </location>
</feature>
<reference evidence="3" key="1">
    <citation type="journal article" date="2018" name="Gigascience">
        <title>Genome assembly of the Pink Ipe (Handroanthus impetiginosus, Bignoniaceae), a highly valued, ecologically keystone Neotropical timber forest tree.</title>
        <authorList>
            <person name="Silva-Junior O.B."/>
            <person name="Grattapaglia D."/>
            <person name="Novaes E."/>
            <person name="Collevatti R.G."/>
        </authorList>
    </citation>
    <scope>NUCLEOTIDE SEQUENCE [LARGE SCALE GENOMIC DNA]</scope>
    <source>
        <strain evidence="3">cv. UFG-1</strain>
    </source>
</reference>
<comment type="caution">
    <text evidence="2">The sequence shown here is derived from an EMBL/GenBank/DDBJ whole genome shotgun (WGS) entry which is preliminary data.</text>
</comment>
<protein>
    <submittedName>
        <fullName evidence="2">Uncharacterized protein</fullName>
    </submittedName>
</protein>
<dbReference type="Proteomes" id="UP000231279">
    <property type="component" value="Unassembled WGS sequence"/>
</dbReference>
<dbReference type="OrthoDB" id="942283at2759"/>
<keyword evidence="1" id="KW-1133">Transmembrane helix</keyword>
<keyword evidence="3" id="KW-1185">Reference proteome</keyword>
<evidence type="ECO:0000313" key="2">
    <source>
        <dbReference type="EMBL" id="PIM97786.1"/>
    </source>
</evidence>
<evidence type="ECO:0000313" key="3">
    <source>
        <dbReference type="Proteomes" id="UP000231279"/>
    </source>
</evidence>
<dbReference type="PANTHER" id="PTHR38925">
    <property type="entry name" value="PROTEIN, PUTATIVE-RELATED"/>
    <property type="match status" value="1"/>
</dbReference>
<gene>
    <name evidence="2" type="ORF">CDL12_29742</name>
</gene>
<organism evidence="2 3">
    <name type="scientific">Handroanthus impetiginosus</name>
    <dbReference type="NCBI Taxonomy" id="429701"/>
    <lineage>
        <taxon>Eukaryota</taxon>
        <taxon>Viridiplantae</taxon>
        <taxon>Streptophyta</taxon>
        <taxon>Embryophyta</taxon>
        <taxon>Tracheophyta</taxon>
        <taxon>Spermatophyta</taxon>
        <taxon>Magnoliopsida</taxon>
        <taxon>eudicotyledons</taxon>
        <taxon>Gunneridae</taxon>
        <taxon>Pentapetalae</taxon>
        <taxon>asterids</taxon>
        <taxon>lamiids</taxon>
        <taxon>Lamiales</taxon>
        <taxon>Bignoniaceae</taxon>
        <taxon>Crescentiina</taxon>
        <taxon>Tabebuia alliance</taxon>
        <taxon>Handroanthus</taxon>
    </lineage>
</organism>
<keyword evidence="1" id="KW-0472">Membrane</keyword>